<evidence type="ECO:0000256" key="2">
    <source>
        <dbReference type="SAM" id="Phobius"/>
    </source>
</evidence>
<dbReference type="AlphaFoldDB" id="A0A101JCP4"/>
<dbReference type="Proteomes" id="UP000053923">
    <property type="component" value="Unassembled WGS sequence"/>
</dbReference>
<comment type="caution">
    <text evidence="3">The sequence shown here is derived from an EMBL/GenBank/DDBJ whole genome shotgun (WGS) entry which is preliminary data.</text>
</comment>
<proteinExistence type="predicted"/>
<dbReference type="EMBL" id="LLZG01000377">
    <property type="protein sequence ID" value="KUL24359.1"/>
    <property type="molecule type" value="Genomic_DNA"/>
</dbReference>
<keyword evidence="2" id="KW-0812">Transmembrane</keyword>
<feature type="transmembrane region" description="Helical" evidence="2">
    <location>
        <begin position="382"/>
        <end position="415"/>
    </location>
</feature>
<keyword evidence="4" id="KW-1185">Reference proteome</keyword>
<gene>
    <name evidence="3" type="ORF">ADL12_37775</name>
</gene>
<accession>A0A101JCP4</accession>
<organism evidence="3 4">
    <name type="scientific">Streptomyces regalis</name>
    <dbReference type="NCBI Taxonomy" id="68262"/>
    <lineage>
        <taxon>Bacteria</taxon>
        <taxon>Bacillati</taxon>
        <taxon>Actinomycetota</taxon>
        <taxon>Actinomycetes</taxon>
        <taxon>Kitasatosporales</taxon>
        <taxon>Streptomycetaceae</taxon>
        <taxon>Streptomyces</taxon>
    </lineage>
</organism>
<keyword evidence="2" id="KW-1133">Transmembrane helix</keyword>
<reference evidence="4" key="1">
    <citation type="submission" date="2015-10" db="EMBL/GenBank/DDBJ databases">
        <authorList>
            <person name="Ju K.-S."/>
            <person name="Doroghazi J.R."/>
            <person name="Metcalf W.W."/>
        </authorList>
    </citation>
    <scope>NUCLEOTIDE SEQUENCE [LARGE SCALE GENOMIC DNA]</scope>
    <source>
        <strain evidence="4">NRRL 3151</strain>
    </source>
</reference>
<evidence type="ECO:0000313" key="3">
    <source>
        <dbReference type="EMBL" id="KUL24359.1"/>
    </source>
</evidence>
<name>A0A101JCP4_9ACTN</name>
<evidence type="ECO:0000256" key="1">
    <source>
        <dbReference type="SAM" id="MobiDB-lite"/>
    </source>
</evidence>
<protein>
    <submittedName>
        <fullName evidence="3">Uncharacterized protein</fullName>
    </submittedName>
</protein>
<evidence type="ECO:0000313" key="4">
    <source>
        <dbReference type="Proteomes" id="UP000053923"/>
    </source>
</evidence>
<feature type="region of interest" description="Disordered" evidence="1">
    <location>
        <begin position="1"/>
        <end position="26"/>
    </location>
</feature>
<sequence length="417" mass="46659">MDDTTTGRPAHEPSAARRGTGTPDRFTDLAGTRLYRRNIFAVTGLPADAKGRAVRAHRQRLETRLEVEQTWPGDTELPLVGGHRKEDVRAAFEEFQDPRRRLVDELLWRWGDRDFGCDCPTAVHRDHDEAVRCHSLVLETETGRVEATTQERDRLWAGAAAHWAELLERPEFRQHVAHRIRALDDPRLGEHTADDFLAGLPRLLVSPFGDLIAAPGLRPRLARVCVGWAEYAPFERLLPGVFEELVEETMGSIDEGVLSARNRKNEGRHEDAITILRERVLPAFDGLEPVRAFVPEWRYEEAAHVVAVALNNLAVALVDYQSTRSTAWKRQTMLELAERAYEIAPDSDADEIKANWDAIQDQFTGSEFPAAVKPIRWKKTVAGLGIAALVLGTVGYFLGPAWAVGLVFALIYMAVAG</sequence>
<keyword evidence="2" id="KW-0472">Membrane</keyword>